<dbReference type="InterPro" id="IPR050581">
    <property type="entry name" value="CRR_secretory_protein"/>
</dbReference>
<sequence length="342" mass="38190">MLFALVLADPLFTTCSTTEYGNYDLKSPFGKNVKIVLETLPSITSSTGYNSTAIGEFPYKVTGKALCRGDVTSSACQTCLRDASQKLLKDCESKEAIIWYERCQIHYSFQNITSLDVYAGKYPDMESHNKSVSDPVHFYDNVRFLMDNLSNEAALNRSKLMFETGEIKFSRNETIYGHVQCTRDIREDECQKCLSSALIDLKGCCSSKQGGIIVSRNCNVRFELYKYYNTSSHLITFPTPKGNVMTYYETKFTGMEIMDRRESNGVCGSFVGGKKPSRGDFEKDPADRPTMSFVDLALASDPIALPQPQQPAFSLVKIVPADKSSSTDRSVNQMTVSSLLPR</sequence>
<dbReference type="Pfam" id="PF11883">
    <property type="entry name" value="DUF3403"/>
    <property type="match status" value="1"/>
</dbReference>
<dbReference type="PANTHER" id="PTHR32411:SF43">
    <property type="entry name" value="CYSTEINE-RICH REPEAT SECRETORY PROTEIN 38"/>
    <property type="match status" value="1"/>
</dbReference>
<evidence type="ECO:0000259" key="8">
    <source>
        <dbReference type="PROSITE" id="PS51473"/>
    </source>
</evidence>
<feature type="chain" id="PRO_5035789469" description="Gnk2-homologous domain-containing protein" evidence="7">
    <location>
        <begin position="18"/>
        <end position="342"/>
    </location>
</feature>
<comment type="caution">
    <text evidence="9">The sequence shown here is derived from an EMBL/GenBank/DDBJ whole genome shotgun (WGS) entry which is preliminary data.</text>
</comment>
<keyword evidence="3 7" id="KW-0732">Signal</keyword>
<keyword evidence="2" id="KW-0964">Secreted</keyword>
<keyword evidence="4" id="KW-0677">Repeat</keyword>
<feature type="signal peptide" evidence="7">
    <location>
        <begin position="1"/>
        <end position="17"/>
    </location>
</feature>
<evidence type="ECO:0000256" key="3">
    <source>
        <dbReference type="ARBA" id="ARBA00022729"/>
    </source>
</evidence>
<feature type="region of interest" description="Disordered" evidence="6">
    <location>
        <begin position="322"/>
        <end position="342"/>
    </location>
</feature>
<reference evidence="9" key="1">
    <citation type="journal article" date="2021" name="J. Hered.">
        <title>Genome Assembly of Salicaceae Populus deltoides (Eastern Cottonwood) I-69 Based on Nanopore Sequencing and Hi-C Technologies.</title>
        <authorList>
            <person name="Bai S."/>
            <person name="Wu H."/>
            <person name="Zhang J."/>
            <person name="Pan Z."/>
            <person name="Zhao W."/>
            <person name="Li Z."/>
            <person name="Tong C."/>
        </authorList>
    </citation>
    <scope>NUCLEOTIDE SEQUENCE</scope>
    <source>
        <tissue evidence="9">Leaf</tissue>
    </source>
</reference>
<dbReference type="Gene3D" id="3.30.430.20">
    <property type="entry name" value="Gnk2 domain, C-X8-C-X2-C motif"/>
    <property type="match status" value="2"/>
</dbReference>
<dbReference type="InterPro" id="IPR002902">
    <property type="entry name" value="GNK2"/>
</dbReference>
<evidence type="ECO:0000313" key="9">
    <source>
        <dbReference type="EMBL" id="KAH8512064.1"/>
    </source>
</evidence>
<dbReference type="EMBL" id="JACEGQ020000004">
    <property type="protein sequence ID" value="KAH8512064.1"/>
    <property type="molecule type" value="Genomic_DNA"/>
</dbReference>
<evidence type="ECO:0000313" key="10">
    <source>
        <dbReference type="Proteomes" id="UP000807159"/>
    </source>
</evidence>
<evidence type="ECO:0000256" key="7">
    <source>
        <dbReference type="SAM" id="SignalP"/>
    </source>
</evidence>
<comment type="subcellular location">
    <subcellularLocation>
        <location evidence="1">Secreted</location>
    </subcellularLocation>
</comment>
<comment type="similarity">
    <text evidence="5">Belongs to the cysteine-rich repeat secretory protein family.</text>
</comment>
<dbReference type="AlphaFoldDB" id="A0A8T2Z3B3"/>
<dbReference type="PROSITE" id="PS51473">
    <property type="entry name" value="GNK2"/>
    <property type="match status" value="2"/>
</dbReference>
<dbReference type="GO" id="GO:0005576">
    <property type="term" value="C:extracellular region"/>
    <property type="evidence" value="ECO:0007669"/>
    <property type="project" value="UniProtKB-SubCell"/>
</dbReference>
<protein>
    <recommendedName>
        <fullName evidence="8">Gnk2-homologous domain-containing protein</fullName>
    </recommendedName>
</protein>
<dbReference type="InterPro" id="IPR021820">
    <property type="entry name" value="S-locus_recpt_kinase_C"/>
</dbReference>
<feature type="domain" description="Gnk2-homologous" evidence="8">
    <location>
        <begin position="8"/>
        <end position="112"/>
    </location>
</feature>
<evidence type="ECO:0000256" key="4">
    <source>
        <dbReference type="ARBA" id="ARBA00022737"/>
    </source>
</evidence>
<dbReference type="InterPro" id="IPR038408">
    <property type="entry name" value="GNK2_sf"/>
</dbReference>
<evidence type="ECO:0000256" key="6">
    <source>
        <dbReference type="SAM" id="MobiDB-lite"/>
    </source>
</evidence>
<dbReference type="PANTHER" id="PTHR32411">
    <property type="entry name" value="CYSTEINE-RICH REPEAT SECRETORY PROTEIN 38-RELATED"/>
    <property type="match status" value="1"/>
</dbReference>
<evidence type="ECO:0000256" key="1">
    <source>
        <dbReference type="ARBA" id="ARBA00004613"/>
    </source>
</evidence>
<dbReference type="FunFam" id="3.30.430.20:FF:000002">
    <property type="entry name" value="Cysteine-rich receptor-like protein kinase 10"/>
    <property type="match status" value="1"/>
</dbReference>
<evidence type="ECO:0000256" key="2">
    <source>
        <dbReference type="ARBA" id="ARBA00022525"/>
    </source>
</evidence>
<dbReference type="Pfam" id="PF01657">
    <property type="entry name" value="Stress-antifung"/>
    <property type="match status" value="2"/>
</dbReference>
<gene>
    <name evidence="9" type="ORF">H0E87_009311</name>
</gene>
<dbReference type="GO" id="GO:0004674">
    <property type="term" value="F:protein serine/threonine kinase activity"/>
    <property type="evidence" value="ECO:0007669"/>
    <property type="project" value="InterPro"/>
</dbReference>
<keyword evidence="10" id="KW-1185">Reference proteome</keyword>
<feature type="compositionally biased region" description="Polar residues" evidence="6">
    <location>
        <begin position="323"/>
        <end position="342"/>
    </location>
</feature>
<feature type="domain" description="Gnk2-homologous" evidence="8">
    <location>
        <begin position="120"/>
        <end position="227"/>
    </location>
</feature>
<evidence type="ECO:0000256" key="5">
    <source>
        <dbReference type="ARBA" id="ARBA00038515"/>
    </source>
</evidence>
<organism evidence="9 10">
    <name type="scientific">Populus deltoides</name>
    <name type="common">Eastern poplar</name>
    <name type="synonym">Eastern cottonwood</name>
    <dbReference type="NCBI Taxonomy" id="3696"/>
    <lineage>
        <taxon>Eukaryota</taxon>
        <taxon>Viridiplantae</taxon>
        <taxon>Streptophyta</taxon>
        <taxon>Embryophyta</taxon>
        <taxon>Tracheophyta</taxon>
        <taxon>Spermatophyta</taxon>
        <taxon>Magnoliopsida</taxon>
        <taxon>eudicotyledons</taxon>
        <taxon>Gunneridae</taxon>
        <taxon>Pentapetalae</taxon>
        <taxon>rosids</taxon>
        <taxon>fabids</taxon>
        <taxon>Malpighiales</taxon>
        <taxon>Salicaceae</taxon>
        <taxon>Saliceae</taxon>
        <taxon>Populus</taxon>
    </lineage>
</organism>
<name>A0A8T2Z3B3_POPDE</name>
<dbReference type="Proteomes" id="UP000807159">
    <property type="component" value="Chromosome 4"/>
</dbReference>
<proteinExistence type="inferred from homology"/>
<accession>A0A8T2Z3B3</accession>
<dbReference type="CDD" id="cd23509">
    <property type="entry name" value="Gnk2-like"/>
    <property type="match status" value="2"/>
</dbReference>